<evidence type="ECO:0000313" key="3">
    <source>
        <dbReference type="EMBL" id="MCD1294242.1"/>
    </source>
</evidence>
<accession>A0AAP2RDH6</accession>
<dbReference type="Pfam" id="PF01995">
    <property type="entry name" value="NRD1_2"/>
    <property type="match status" value="1"/>
</dbReference>
<dbReference type="InterPro" id="IPR038982">
    <property type="entry name" value="NrpR"/>
</dbReference>
<dbReference type="InterPro" id="IPR036390">
    <property type="entry name" value="WH_DNA-bd_sf"/>
</dbReference>
<dbReference type="PANTHER" id="PTHR41964">
    <property type="entry name" value="GLOBAL NITROGEN REGULATOR NRPR"/>
    <property type="match status" value="1"/>
</dbReference>
<dbReference type="SUPFAM" id="SSF46785">
    <property type="entry name" value="Winged helix' DNA-binding domain"/>
    <property type="match status" value="1"/>
</dbReference>
<evidence type="ECO:0000313" key="4">
    <source>
        <dbReference type="Proteomes" id="UP001320159"/>
    </source>
</evidence>
<dbReference type="Pfam" id="PF08461">
    <property type="entry name" value="WHD_RNase_R"/>
    <property type="match status" value="1"/>
</dbReference>
<dbReference type="Gene3D" id="3.30.70.1360">
    <property type="entry name" value="mj0159-like"/>
    <property type="match status" value="2"/>
</dbReference>
<sequence length="326" mass="36059">MPDPDTQRKLIEILRILSESTEEMGARKIAEELNRRGYNLGERATRYHLRMLDERGFTKKHGYLGRVLTKMGEEELKHALVTDRMGFISTRIEDFEIRTTFDPVTNSGDVVVNICYVSKNDFDKAFGLMKRVVESGYAISPKIRVADEGEEILENDVPEGQVAFASVCSITIDGVLIKNGIPVNLKYGGIIKITDGVIQRFTDVIDYSGTSINPMSVFTSRKMTSIINVLDKGSGYMLANIREIPMTARDSALKLLDDLHAADINGIFSGCESVRPLLGVPIELGKCGIASYSGINPFAAFGEAGIKTRILPLAAVMNVRELKKME</sequence>
<feature type="domain" description="Ribonuclease R winged-helix" evidence="2">
    <location>
        <begin position="11"/>
        <end position="76"/>
    </location>
</feature>
<evidence type="ECO:0000259" key="1">
    <source>
        <dbReference type="Pfam" id="PF01995"/>
    </source>
</evidence>
<dbReference type="EMBL" id="PGCK01000003">
    <property type="protein sequence ID" value="MCD1294242.1"/>
    <property type="molecule type" value="Genomic_DNA"/>
</dbReference>
<keyword evidence="4" id="KW-1185">Reference proteome</keyword>
<dbReference type="InterPro" id="IPR036984">
    <property type="entry name" value="NrpR_dom_sf"/>
</dbReference>
<dbReference type="Proteomes" id="UP001320159">
    <property type="component" value="Unassembled WGS sequence"/>
</dbReference>
<reference evidence="3 4" key="1">
    <citation type="submission" date="2017-11" db="EMBL/GenBank/DDBJ databases">
        <title>Isolation and Characterization of Family Methanocellaceae Species from Potential Methane Hydrate Area Offshore Southwestern Taiwan.</title>
        <authorList>
            <person name="Zhang W.-L."/>
            <person name="Chen W.-C."/>
            <person name="Lai M.-C."/>
            <person name="Chen S.-C."/>
        </authorList>
    </citation>
    <scope>NUCLEOTIDE SEQUENCE [LARGE SCALE GENOMIC DNA]</scope>
    <source>
        <strain evidence="3 4">CWC-04</strain>
    </source>
</reference>
<protein>
    <submittedName>
        <fullName evidence="3">NrpR transcriptional repressor</fullName>
    </submittedName>
</protein>
<name>A0AAP2RDH6_9EURY</name>
<dbReference type="AlphaFoldDB" id="A0AAP2RDH6"/>
<comment type="caution">
    <text evidence="3">The sequence shown here is derived from an EMBL/GenBank/DDBJ whole genome shotgun (WGS) entry which is preliminary data.</text>
</comment>
<dbReference type="InterPro" id="IPR013668">
    <property type="entry name" value="RNase_R_HTH_12"/>
</dbReference>
<dbReference type="RefSeq" id="WP_230741033.1">
    <property type="nucleotide sequence ID" value="NZ_PGCK01000003.1"/>
</dbReference>
<proteinExistence type="predicted"/>
<gene>
    <name evidence="3" type="ORF">CUJ83_04430</name>
</gene>
<feature type="domain" description="NrpR regulatory" evidence="1">
    <location>
        <begin position="86"/>
        <end position="323"/>
    </location>
</feature>
<evidence type="ECO:0000259" key="2">
    <source>
        <dbReference type="Pfam" id="PF08461"/>
    </source>
</evidence>
<dbReference type="PANTHER" id="PTHR41964:SF1">
    <property type="entry name" value="GLOBAL NITROGEN REGULATOR NRPR"/>
    <property type="match status" value="1"/>
</dbReference>
<organism evidence="3 4">
    <name type="scientific">Methanooceanicella nereidis</name>
    <dbReference type="NCBI Taxonomy" id="2052831"/>
    <lineage>
        <taxon>Archaea</taxon>
        <taxon>Methanobacteriati</taxon>
        <taxon>Methanobacteriota</taxon>
        <taxon>Stenosarchaea group</taxon>
        <taxon>Methanomicrobia</taxon>
        <taxon>Methanocellales</taxon>
        <taxon>Methanocellaceae</taxon>
        <taxon>Methanooceanicella</taxon>
    </lineage>
</organism>
<dbReference type="InterPro" id="IPR002846">
    <property type="entry name" value="NRD"/>
</dbReference>